<dbReference type="Proteomes" id="UP000228859">
    <property type="component" value="Unassembled WGS sequence"/>
</dbReference>
<evidence type="ECO:0000259" key="14">
    <source>
        <dbReference type="Pfam" id="PF07715"/>
    </source>
</evidence>
<evidence type="ECO:0000313" key="15">
    <source>
        <dbReference type="EMBL" id="DAB37374.1"/>
    </source>
</evidence>
<dbReference type="InterPro" id="IPR036942">
    <property type="entry name" value="Beta-barrel_TonB_sf"/>
</dbReference>
<evidence type="ECO:0000259" key="13">
    <source>
        <dbReference type="Pfam" id="PF00593"/>
    </source>
</evidence>
<evidence type="ECO:0000256" key="2">
    <source>
        <dbReference type="ARBA" id="ARBA00022448"/>
    </source>
</evidence>
<dbReference type="PROSITE" id="PS01156">
    <property type="entry name" value="TONB_DEPENDENT_REC_2"/>
    <property type="match status" value="1"/>
</dbReference>
<evidence type="ECO:0000256" key="1">
    <source>
        <dbReference type="ARBA" id="ARBA00004571"/>
    </source>
</evidence>
<proteinExistence type="inferred from homology"/>
<dbReference type="GO" id="GO:0015344">
    <property type="term" value="F:siderophore uptake transmembrane transporter activity"/>
    <property type="evidence" value="ECO:0007669"/>
    <property type="project" value="TreeGrafter"/>
</dbReference>
<evidence type="ECO:0000313" key="16">
    <source>
        <dbReference type="Proteomes" id="UP000228859"/>
    </source>
</evidence>
<dbReference type="InterPro" id="IPR012910">
    <property type="entry name" value="Plug_dom"/>
</dbReference>
<dbReference type="PROSITE" id="PS52016">
    <property type="entry name" value="TONB_DEPENDENT_REC_3"/>
    <property type="match status" value="1"/>
</dbReference>
<comment type="caution">
    <text evidence="15">The sequence shown here is derived from an EMBL/GenBank/DDBJ whole genome shotgun (WGS) entry which is preliminary data.</text>
</comment>
<dbReference type="Gene3D" id="2.170.130.10">
    <property type="entry name" value="TonB-dependent receptor, plug domain"/>
    <property type="match status" value="1"/>
</dbReference>
<feature type="domain" description="TonB-dependent receptor-like beta-barrel" evidence="13">
    <location>
        <begin position="182"/>
        <end position="620"/>
    </location>
</feature>
<dbReference type="InterPro" id="IPR039426">
    <property type="entry name" value="TonB-dep_rcpt-like"/>
</dbReference>
<keyword evidence="2 9" id="KW-0813">Transport</keyword>
<protein>
    <submittedName>
        <fullName evidence="15">TonB-dependent receptor</fullName>
    </submittedName>
</protein>
<evidence type="ECO:0000256" key="5">
    <source>
        <dbReference type="ARBA" id="ARBA00022729"/>
    </source>
</evidence>
<reference evidence="15 16" key="1">
    <citation type="journal article" date="2017" name="Front. Microbiol.">
        <title>Comparative Genomic Analysis of the Class Epsilonproteobacteria and Proposed Reclassification to Epsilonbacteraeota (phyl. nov.).</title>
        <authorList>
            <person name="Waite D.W."/>
            <person name="Vanwonterghem I."/>
            <person name="Rinke C."/>
            <person name="Parks D.H."/>
            <person name="Zhang Y."/>
            <person name="Takai K."/>
            <person name="Sievert S.M."/>
            <person name="Simon J."/>
            <person name="Campbell B.J."/>
            <person name="Hanson T.E."/>
            <person name="Woyke T."/>
            <person name="Klotz M.G."/>
            <person name="Hugenholtz P."/>
        </authorList>
    </citation>
    <scope>NUCLEOTIDE SEQUENCE [LARGE SCALE GENOMIC DNA]</scope>
    <source>
        <strain evidence="15">UBA12443</strain>
    </source>
</reference>
<evidence type="ECO:0000256" key="4">
    <source>
        <dbReference type="ARBA" id="ARBA00022692"/>
    </source>
</evidence>
<dbReference type="InterPro" id="IPR037066">
    <property type="entry name" value="Plug_dom_sf"/>
</dbReference>
<evidence type="ECO:0000256" key="12">
    <source>
        <dbReference type="SAM" id="SignalP"/>
    </source>
</evidence>
<dbReference type="RefSeq" id="WP_294897141.1">
    <property type="nucleotide sequence ID" value="NZ_DLUI01000165.1"/>
</dbReference>
<feature type="region of interest" description="Disordered" evidence="11">
    <location>
        <begin position="186"/>
        <end position="209"/>
    </location>
</feature>
<dbReference type="GO" id="GO:0009279">
    <property type="term" value="C:cell outer membrane"/>
    <property type="evidence" value="ECO:0007669"/>
    <property type="project" value="UniProtKB-SubCell"/>
</dbReference>
<evidence type="ECO:0000256" key="9">
    <source>
        <dbReference type="PROSITE-ProRule" id="PRU01360"/>
    </source>
</evidence>
<evidence type="ECO:0000256" key="7">
    <source>
        <dbReference type="ARBA" id="ARBA00023136"/>
    </source>
</evidence>
<name>A0A2D3WI28_9BACT</name>
<gene>
    <name evidence="15" type="ORF">CFH83_11395</name>
</gene>
<dbReference type="InterPro" id="IPR010917">
    <property type="entry name" value="TonB_rcpt_CS"/>
</dbReference>
<dbReference type="AlphaFoldDB" id="A0A2D3WI28"/>
<dbReference type="GO" id="GO:0044718">
    <property type="term" value="P:siderophore transmembrane transport"/>
    <property type="evidence" value="ECO:0007669"/>
    <property type="project" value="TreeGrafter"/>
</dbReference>
<keyword evidence="5 12" id="KW-0732">Signal</keyword>
<feature type="compositionally biased region" description="Polar residues" evidence="11">
    <location>
        <begin position="195"/>
        <end position="207"/>
    </location>
</feature>
<evidence type="ECO:0000256" key="6">
    <source>
        <dbReference type="ARBA" id="ARBA00023077"/>
    </source>
</evidence>
<accession>A0A2D3WI28</accession>
<dbReference type="InterPro" id="IPR000531">
    <property type="entry name" value="Beta-barrel_TonB"/>
</dbReference>
<dbReference type="PANTHER" id="PTHR30069">
    <property type="entry name" value="TONB-DEPENDENT OUTER MEMBRANE RECEPTOR"/>
    <property type="match status" value="1"/>
</dbReference>
<organism evidence="15 16">
    <name type="scientific">Sulfuricurvum kujiense</name>
    <dbReference type="NCBI Taxonomy" id="148813"/>
    <lineage>
        <taxon>Bacteria</taxon>
        <taxon>Pseudomonadati</taxon>
        <taxon>Campylobacterota</taxon>
        <taxon>Epsilonproteobacteria</taxon>
        <taxon>Campylobacterales</taxon>
        <taxon>Sulfurimonadaceae</taxon>
        <taxon>Sulfuricurvum</taxon>
    </lineage>
</organism>
<comment type="similarity">
    <text evidence="9 10">Belongs to the TonB-dependent receptor family.</text>
</comment>
<comment type="subcellular location">
    <subcellularLocation>
        <location evidence="1 9">Cell outer membrane</location>
        <topology evidence="1 9">Multi-pass membrane protein</topology>
    </subcellularLocation>
</comment>
<dbReference type="SUPFAM" id="SSF56935">
    <property type="entry name" value="Porins"/>
    <property type="match status" value="1"/>
</dbReference>
<keyword evidence="15" id="KW-0675">Receptor</keyword>
<dbReference type="Pfam" id="PF00593">
    <property type="entry name" value="TonB_dep_Rec_b-barrel"/>
    <property type="match status" value="1"/>
</dbReference>
<keyword evidence="6 10" id="KW-0798">TonB box</keyword>
<evidence type="ECO:0000256" key="11">
    <source>
        <dbReference type="SAM" id="MobiDB-lite"/>
    </source>
</evidence>
<feature type="signal peptide" evidence="12">
    <location>
        <begin position="1"/>
        <end position="16"/>
    </location>
</feature>
<feature type="chain" id="PRO_5013629126" evidence="12">
    <location>
        <begin position="17"/>
        <end position="662"/>
    </location>
</feature>
<keyword evidence="8 9" id="KW-0998">Cell outer membrane</keyword>
<feature type="domain" description="TonB-dependent receptor plug" evidence="14">
    <location>
        <begin position="41"/>
        <end position="132"/>
    </location>
</feature>
<sequence length="662" mass="72082">MKKFSLLSLAAVAALATEPVTIQKITVEASAPKADGKNIVADEMVKFSRQSDLGEMLSGSLPEITHVRTSAIGNDIVLRGFKKDNLNVTIDDAKVCGACPNRMDPPAMHVSSSQIASVEVQEGPFDVTQFGSLGGAINVVTKDPTKGLHGEVSATLGSYDYRKISTTVEGGNDTVQALVGYSRETSGQYKDGNGKTMTEQAESSTKPYSAAHKNDNAYERQNFWAKVVGNIGDNQKLTLSYFGDRADNVLYPRYPMDALMDDTDMFKAKYQLFALGEYSDELSIEAYHSKVEHDMGTDFRTGMSSVSLVDATIKGVRAENTALIAETEITFGLDLSTRNWNGTKGNRTNPYTTIQIPDADTENIGVYAKALKTLGSFDLSGGLRYDDTTIDADQSLTGMSTTKDRDYTNVSANVLGRYHYSTHGNFFVGAGQSSRVPDARELYFASVGNTNLNETINREVDMGIEHTFGNLHLKGTLFYSDLKDYIYAYKVVGSTTSFANIDARIVGGDITADYALNKEWNIESGVAYQKGTKKDVGQLDSLATLAQTDKDLADIPPLKGRVALVFDDSKNYAEAELIAARHQTYDVNNGEQAIGGYGILNLKYGTELGNGFSLTAGINNFFDRTYAVSNSYIGLTTIMEGAQPLVLNEPGRNFYTTLSYKF</sequence>
<evidence type="ECO:0000256" key="3">
    <source>
        <dbReference type="ARBA" id="ARBA00022452"/>
    </source>
</evidence>
<keyword evidence="7 9" id="KW-0472">Membrane</keyword>
<evidence type="ECO:0000256" key="8">
    <source>
        <dbReference type="ARBA" id="ARBA00023237"/>
    </source>
</evidence>
<dbReference type="PANTHER" id="PTHR30069:SF49">
    <property type="entry name" value="OUTER MEMBRANE PROTEIN C"/>
    <property type="match status" value="1"/>
</dbReference>
<dbReference type="Pfam" id="PF07715">
    <property type="entry name" value="Plug"/>
    <property type="match status" value="1"/>
</dbReference>
<evidence type="ECO:0000256" key="10">
    <source>
        <dbReference type="RuleBase" id="RU003357"/>
    </source>
</evidence>
<keyword evidence="3 9" id="KW-1134">Transmembrane beta strand</keyword>
<dbReference type="Gene3D" id="2.40.170.20">
    <property type="entry name" value="TonB-dependent receptor, beta-barrel domain"/>
    <property type="match status" value="1"/>
</dbReference>
<keyword evidence="4 9" id="KW-0812">Transmembrane</keyword>
<dbReference type="EMBL" id="DLUI01000165">
    <property type="protein sequence ID" value="DAB37374.1"/>
    <property type="molecule type" value="Genomic_DNA"/>
</dbReference>